<evidence type="ECO:0000259" key="3">
    <source>
        <dbReference type="Pfam" id="PF07883"/>
    </source>
</evidence>
<dbReference type="STRING" id="1267564.SAMN05192561_103197"/>
<dbReference type="Proteomes" id="UP000199215">
    <property type="component" value="Unassembled WGS sequence"/>
</dbReference>
<dbReference type="InterPro" id="IPR051610">
    <property type="entry name" value="GPI/OXD"/>
</dbReference>
<evidence type="ECO:0000256" key="2">
    <source>
        <dbReference type="SAM" id="MobiDB-lite"/>
    </source>
</evidence>
<evidence type="ECO:0000313" key="5">
    <source>
        <dbReference type="Proteomes" id="UP000199215"/>
    </source>
</evidence>
<gene>
    <name evidence="4" type="ORF">SAMN05192561_103197</name>
</gene>
<proteinExistence type="predicted"/>
<sequence>MGYRIVDPDAIDPTPDRPCEQRALTEPAGLEHVAMNRYRADPGESIPLRYHFHEKQEEAFYVLAGELAVETPEKTYTVPSGSLFVVDPGDPQRAYNPADAAESIEILAIGAPQTTGDARQHDPNEPDDDAGAE</sequence>
<protein>
    <submittedName>
        <fullName evidence="4">Cupin domain-containing protein</fullName>
    </submittedName>
</protein>
<dbReference type="InterPro" id="IPR013096">
    <property type="entry name" value="Cupin_2"/>
</dbReference>
<feature type="domain" description="Cupin type-2" evidence="3">
    <location>
        <begin position="39"/>
        <end position="100"/>
    </location>
</feature>
<dbReference type="PANTHER" id="PTHR35848:SF9">
    <property type="entry name" value="SLL1358 PROTEIN"/>
    <property type="match status" value="1"/>
</dbReference>
<dbReference type="Gene3D" id="2.60.120.10">
    <property type="entry name" value="Jelly Rolls"/>
    <property type="match status" value="1"/>
</dbReference>
<dbReference type="RefSeq" id="WP_092816761.1">
    <property type="nucleotide sequence ID" value="NZ_FNWU01000003.1"/>
</dbReference>
<keyword evidence="5" id="KW-1185">Reference proteome</keyword>
<accession>A0A1H6IMF5</accession>
<dbReference type="OrthoDB" id="192542at2157"/>
<reference evidence="4 5" key="1">
    <citation type="submission" date="2016-10" db="EMBL/GenBank/DDBJ databases">
        <authorList>
            <person name="de Groot N.N."/>
        </authorList>
    </citation>
    <scope>NUCLEOTIDE SEQUENCE [LARGE SCALE GENOMIC DNA]</scope>
    <source>
        <strain evidence="4 5">IBRC-M10418</strain>
    </source>
</reference>
<organism evidence="4 5">
    <name type="scientific">Halopenitus malekzadehii</name>
    <dbReference type="NCBI Taxonomy" id="1267564"/>
    <lineage>
        <taxon>Archaea</taxon>
        <taxon>Methanobacteriati</taxon>
        <taxon>Methanobacteriota</taxon>
        <taxon>Stenosarchaea group</taxon>
        <taxon>Halobacteria</taxon>
        <taxon>Halobacteriales</taxon>
        <taxon>Haloferacaceae</taxon>
        <taxon>Halopenitus</taxon>
    </lineage>
</organism>
<dbReference type="AlphaFoldDB" id="A0A1H6IMF5"/>
<name>A0A1H6IMF5_9EURY</name>
<dbReference type="SUPFAM" id="SSF51182">
    <property type="entry name" value="RmlC-like cupins"/>
    <property type="match status" value="1"/>
</dbReference>
<dbReference type="CDD" id="cd02208">
    <property type="entry name" value="cupin_RmlC-like"/>
    <property type="match status" value="1"/>
</dbReference>
<dbReference type="Pfam" id="PF07883">
    <property type="entry name" value="Cupin_2"/>
    <property type="match status" value="1"/>
</dbReference>
<dbReference type="InterPro" id="IPR011051">
    <property type="entry name" value="RmlC_Cupin_sf"/>
</dbReference>
<dbReference type="EMBL" id="FNWU01000003">
    <property type="protein sequence ID" value="SEH50255.1"/>
    <property type="molecule type" value="Genomic_DNA"/>
</dbReference>
<evidence type="ECO:0000313" key="4">
    <source>
        <dbReference type="EMBL" id="SEH50255.1"/>
    </source>
</evidence>
<dbReference type="PANTHER" id="PTHR35848">
    <property type="entry name" value="OXALATE-BINDING PROTEIN"/>
    <property type="match status" value="1"/>
</dbReference>
<dbReference type="InterPro" id="IPR014710">
    <property type="entry name" value="RmlC-like_jellyroll"/>
</dbReference>
<keyword evidence="1" id="KW-0479">Metal-binding</keyword>
<evidence type="ECO:0000256" key="1">
    <source>
        <dbReference type="ARBA" id="ARBA00022723"/>
    </source>
</evidence>
<dbReference type="GO" id="GO:0046872">
    <property type="term" value="F:metal ion binding"/>
    <property type="evidence" value="ECO:0007669"/>
    <property type="project" value="UniProtKB-KW"/>
</dbReference>
<feature type="region of interest" description="Disordered" evidence="2">
    <location>
        <begin position="109"/>
        <end position="133"/>
    </location>
</feature>